<protein>
    <submittedName>
        <fullName evidence="1">Uncharacterized protein</fullName>
    </submittedName>
</protein>
<evidence type="ECO:0000313" key="2">
    <source>
        <dbReference type="Proteomes" id="UP000789390"/>
    </source>
</evidence>
<reference evidence="1" key="1">
    <citation type="submission" date="2021-11" db="EMBL/GenBank/DDBJ databases">
        <authorList>
            <person name="Schell T."/>
        </authorList>
    </citation>
    <scope>NUCLEOTIDE SEQUENCE</scope>
    <source>
        <strain evidence="1">M5</strain>
    </source>
</reference>
<comment type="caution">
    <text evidence="1">The sequence shown here is derived from an EMBL/GenBank/DDBJ whole genome shotgun (WGS) entry which is preliminary data.</text>
</comment>
<accession>A0A8J2W574</accession>
<evidence type="ECO:0000313" key="1">
    <source>
        <dbReference type="EMBL" id="CAH0105747.1"/>
    </source>
</evidence>
<dbReference type="AlphaFoldDB" id="A0A8J2W574"/>
<keyword evidence="2" id="KW-1185">Reference proteome</keyword>
<dbReference type="Proteomes" id="UP000789390">
    <property type="component" value="Unassembled WGS sequence"/>
</dbReference>
<sequence>MEEDNDILNSEEFPNDQVLSHDKEIPIDNTLQAEDHEDIVVNNDNSEIEPTLDEFFSQTEYDTISRIATSTNNAIRRRGPHLSILSLFEYVALIDVVPKHWEKASTDKAGDEQDTGDRAFNATFTFMPTHPLRDK</sequence>
<name>A0A8J2W574_9CRUS</name>
<organism evidence="1 2">
    <name type="scientific">Daphnia galeata</name>
    <dbReference type="NCBI Taxonomy" id="27404"/>
    <lineage>
        <taxon>Eukaryota</taxon>
        <taxon>Metazoa</taxon>
        <taxon>Ecdysozoa</taxon>
        <taxon>Arthropoda</taxon>
        <taxon>Crustacea</taxon>
        <taxon>Branchiopoda</taxon>
        <taxon>Diplostraca</taxon>
        <taxon>Cladocera</taxon>
        <taxon>Anomopoda</taxon>
        <taxon>Daphniidae</taxon>
        <taxon>Daphnia</taxon>
    </lineage>
</organism>
<gene>
    <name evidence="1" type="ORF">DGAL_LOCUS8812</name>
</gene>
<dbReference type="EMBL" id="CAKKLH010000201">
    <property type="protein sequence ID" value="CAH0105747.1"/>
    <property type="molecule type" value="Genomic_DNA"/>
</dbReference>
<proteinExistence type="predicted"/>